<dbReference type="InterPro" id="IPR015421">
    <property type="entry name" value="PyrdxlP-dep_Trfase_major"/>
</dbReference>
<dbReference type="InterPro" id="IPR004839">
    <property type="entry name" value="Aminotransferase_I/II_large"/>
</dbReference>
<protein>
    <submittedName>
        <fullName evidence="7">Aminotransferase</fullName>
    </submittedName>
</protein>
<dbReference type="PANTHER" id="PTHR43807">
    <property type="entry name" value="FI04487P"/>
    <property type="match status" value="1"/>
</dbReference>
<dbReference type="CDD" id="cd00609">
    <property type="entry name" value="AAT_like"/>
    <property type="match status" value="1"/>
</dbReference>
<dbReference type="Gene3D" id="3.90.1150.10">
    <property type="entry name" value="Aspartate Aminotransferase, domain 1"/>
    <property type="match status" value="1"/>
</dbReference>
<dbReference type="InterPro" id="IPR051326">
    <property type="entry name" value="Kynurenine-oxoglutarate_AT"/>
</dbReference>
<accession>A0A2N5XR74</accession>
<keyword evidence="4 7" id="KW-0808">Transferase</keyword>
<dbReference type="GO" id="GO:0016212">
    <property type="term" value="F:kynurenine-oxoglutarate transaminase activity"/>
    <property type="evidence" value="ECO:0007669"/>
    <property type="project" value="TreeGrafter"/>
</dbReference>
<dbReference type="AlphaFoldDB" id="A0A2N5XR74"/>
<dbReference type="SUPFAM" id="SSF53383">
    <property type="entry name" value="PLP-dependent transferases"/>
    <property type="match status" value="1"/>
</dbReference>
<keyword evidence="3 7" id="KW-0032">Aminotransferase</keyword>
<keyword evidence="5" id="KW-0663">Pyridoxal phosphate</keyword>
<comment type="similarity">
    <text evidence="2">Belongs to the class-I pyridoxal-phosphate-dependent aminotransferase family.</text>
</comment>
<evidence type="ECO:0000256" key="4">
    <source>
        <dbReference type="ARBA" id="ARBA00022679"/>
    </source>
</evidence>
<evidence type="ECO:0000256" key="5">
    <source>
        <dbReference type="ARBA" id="ARBA00022898"/>
    </source>
</evidence>
<dbReference type="Proteomes" id="UP000234881">
    <property type="component" value="Unassembled WGS sequence"/>
</dbReference>
<dbReference type="EMBL" id="PKUQ01000022">
    <property type="protein sequence ID" value="PLW77022.1"/>
    <property type="molecule type" value="Genomic_DNA"/>
</dbReference>
<evidence type="ECO:0000259" key="6">
    <source>
        <dbReference type="Pfam" id="PF00155"/>
    </source>
</evidence>
<keyword evidence="8" id="KW-1185">Reference proteome</keyword>
<sequence length="394" mass="43034">MKPTNTIYTGLPTTIFETMSRLAAQHGAINLGQGFPDVDGPLDIRHNASDELLNGYNQYPPMLGLPALRTAVADANKRFYDLDIDANSQVLVTSGATEALSDCLTALIEPGDEIILIEPLYDCYLPLAQRAGAVVKSVRVVPPNWTLDRDALEQAFSDNTKAVLLNNPHNPAGKVFSREELGWIADLLIKYDAYAICDEVYEHITFDGRSHIPLMTLDGMAERCLRIGSAGKTFSLTGWKVGYVTGPASLLDPVAKAHQFTTFTTPPNLQSAVAFGLSKGDNYYNALAADLQAKRDRLAKGLAAVGLDVIPCEGTYFLTTDITAVCLRIDSALDDVAFCQMMTEQAKVTAVPVSAFYVKDNQSEVPKNFIRFCFSKKDAVLDDAVKRLLKWVQA</sequence>
<dbReference type="GO" id="GO:0030170">
    <property type="term" value="F:pyridoxal phosphate binding"/>
    <property type="evidence" value="ECO:0007669"/>
    <property type="project" value="InterPro"/>
</dbReference>
<evidence type="ECO:0000256" key="2">
    <source>
        <dbReference type="ARBA" id="ARBA00007441"/>
    </source>
</evidence>
<organism evidence="7 8">
    <name type="scientific">Cohaesibacter celericrescens</name>
    <dbReference type="NCBI Taxonomy" id="2067669"/>
    <lineage>
        <taxon>Bacteria</taxon>
        <taxon>Pseudomonadati</taxon>
        <taxon>Pseudomonadota</taxon>
        <taxon>Alphaproteobacteria</taxon>
        <taxon>Hyphomicrobiales</taxon>
        <taxon>Cohaesibacteraceae</taxon>
    </lineage>
</organism>
<comment type="caution">
    <text evidence="7">The sequence shown here is derived from an EMBL/GenBank/DDBJ whole genome shotgun (WGS) entry which is preliminary data.</text>
</comment>
<dbReference type="OrthoDB" id="9763453at2"/>
<dbReference type="GO" id="GO:0005737">
    <property type="term" value="C:cytoplasm"/>
    <property type="evidence" value="ECO:0007669"/>
    <property type="project" value="TreeGrafter"/>
</dbReference>
<dbReference type="NCBIfam" id="NF006488">
    <property type="entry name" value="PRK08912.1"/>
    <property type="match status" value="1"/>
</dbReference>
<dbReference type="RefSeq" id="WP_101534312.1">
    <property type="nucleotide sequence ID" value="NZ_PKUQ01000022.1"/>
</dbReference>
<evidence type="ECO:0000313" key="8">
    <source>
        <dbReference type="Proteomes" id="UP000234881"/>
    </source>
</evidence>
<feature type="domain" description="Aminotransferase class I/classII large" evidence="6">
    <location>
        <begin position="29"/>
        <end position="388"/>
    </location>
</feature>
<dbReference type="Gene3D" id="3.40.640.10">
    <property type="entry name" value="Type I PLP-dependent aspartate aminotransferase-like (Major domain)"/>
    <property type="match status" value="1"/>
</dbReference>
<evidence type="ECO:0000256" key="1">
    <source>
        <dbReference type="ARBA" id="ARBA00001933"/>
    </source>
</evidence>
<dbReference type="FunFam" id="3.40.640.10:FF:000024">
    <property type="entry name" value="Kynurenine--oxoglutarate transaminase 3"/>
    <property type="match status" value="1"/>
</dbReference>
<gene>
    <name evidence="7" type="ORF">C0081_13340</name>
</gene>
<dbReference type="InterPro" id="IPR015422">
    <property type="entry name" value="PyrdxlP-dep_Trfase_small"/>
</dbReference>
<comment type="cofactor">
    <cofactor evidence="1">
        <name>pyridoxal 5'-phosphate</name>
        <dbReference type="ChEBI" id="CHEBI:597326"/>
    </cofactor>
</comment>
<proteinExistence type="inferred from homology"/>
<name>A0A2N5XR74_9HYPH</name>
<dbReference type="PANTHER" id="PTHR43807:SF20">
    <property type="entry name" value="FI04487P"/>
    <property type="match status" value="1"/>
</dbReference>
<evidence type="ECO:0000313" key="7">
    <source>
        <dbReference type="EMBL" id="PLW77022.1"/>
    </source>
</evidence>
<reference evidence="7 8" key="1">
    <citation type="submission" date="2018-01" db="EMBL/GenBank/DDBJ databases">
        <title>The draft genome sequence of Cohaesibacter sp. H1304.</title>
        <authorList>
            <person name="Wang N.-N."/>
            <person name="Du Z.-J."/>
        </authorList>
    </citation>
    <scope>NUCLEOTIDE SEQUENCE [LARGE SCALE GENOMIC DNA]</scope>
    <source>
        <strain evidence="7 8">H1304</strain>
    </source>
</reference>
<dbReference type="Pfam" id="PF00155">
    <property type="entry name" value="Aminotran_1_2"/>
    <property type="match status" value="1"/>
</dbReference>
<dbReference type="InterPro" id="IPR015424">
    <property type="entry name" value="PyrdxlP-dep_Trfase"/>
</dbReference>
<evidence type="ECO:0000256" key="3">
    <source>
        <dbReference type="ARBA" id="ARBA00022576"/>
    </source>
</evidence>